<dbReference type="NCBIfam" id="TIGR00523">
    <property type="entry name" value="eIF-1A"/>
    <property type="match status" value="1"/>
</dbReference>
<dbReference type="Gene3D" id="2.40.50.140">
    <property type="entry name" value="Nucleic acid-binding proteins"/>
    <property type="match status" value="1"/>
</dbReference>
<comment type="function">
    <text evidence="4 5 7">Seems to be required for maximal rate of protein biosynthesis. Enhances ribosome dissociation into subunits and stabilizes the binding of the initiator Met-tRNA(I) to 40 S ribosomal subunits.</text>
</comment>
<evidence type="ECO:0000313" key="9">
    <source>
        <dbReference type="EMBL" id="AIY90783.1"/>
    </source>
</evidence>
<feature type="domain" description="S1-like" evidence="8">
    <location>
        <begin position="8"/>
        <end position="82"/>
    </location>
</feature>
<dbReference type="AlphaFoldDB" id="A0A0A7GG41"/>
<dbReference type="NCBIfam" id="NF003085">
    <property type="entry name" value="PRK04012.1-5"/>
    <property type="match status" value="1"/>
</dbReference>
<dbReference type="STRING" id="565033.GACE_1754"/>
<dbReference type="EMBL" id="CP009552">
    <property type="protein sequence ID" value="AIY90783.1"/>
    <property type="molecule type" value="Genomic_DNA"/>
</dbReference>
<evidence type="ECO:0000259" key="8">
    <source>
        <dbReference type="PROSITE" id="PS50832"/>
    </source>
</evidence>
<accession>A0A0A7GG41</accession>
<name>A0A0A7GG41_GEOAI</name>
<evidence type="ECO:0000256" key="5">
    <source>
        <dbReference type="HAMAP-Rule" id="MF_00216"/>
    </source>
</evidence>
<dbReference type="GO" id="GO:0003743">
    <property type="term" value="F:translation initiation factor activity"/>
    <property type="evidence" value="ECO:0007669"/>
    <property type="project" value="UniProtKB-UniRule"/>
</dbReference>
<dbReference type="GeneID" id="24798330"/>
<reference evidence="9 10" key="1">
    <citation type="journal article" date="2015" name="Appl. Environ. Microbiol.">
        <title>The Geoglobus acetivorans genome: Fe(III) reduction, acetate utilization, autotrophic growth, and degradation of aromatic compounds in a hyperthermophilic archaeon.</title>
        <authorList>
            <person name="Mardanov A.V."/>
            <person name="Slododkina G.B."/>
            <person name="Slobodkin A.I."/>
            <person name="Beletsky A.V."/>
            <person name="Gavrilov S.N."/>
            <person name="Kublanov I.V."/>
            <person name="Bonch-Osmolovskaya E.A."/>
            <person name="Skryabin K.G."/>
            <person name="Ravin N.V."/>
        </authorList>
    </citation>
    <scope>NUCLEOTIDE SEQUENCE [LARGE SCALE GENOMIC DNA]</scope>
    <source>
        <strain evidence="9 10">SBH6</strain>
    </source>
</reference>
<dbReference type="PROSITE" id="PS01262">
    <property type="entry name" value="IF1A"/>
    <property type="match status" value="1"/>
</dbReference>
<dbReference type="KEGG" id="gac:GACE_1754"/>
<keyword evidence="2 5" id="KW-0396">Initiation factor</keyword>
<dbReference type="PANTHER" id="PTHR21668">
    <property type="entry name" value="EIF-1A"/>
    <property type="match status" value="1"/>
</dbReference>
<organism evidence="9 10">
    <name type="scientific">Geoglobus acetivorans</name>
    <dbReference type="NCBI Taxonomy" id="565033"/>
    <lineage>
        <taxon>Archaea</taxon>
        <taxon>Methanobacteriati</taxon>
        <taxon>Methanobacteriota</taxon>
        <taxon>Archaeoglobi</taxon>
        <taxon>Archaeoglobales</taxon>
        <taxon>Archaeoglobaceae</taxon>
        <taxon>Geoglobus</taxon>
    </lineage>
</organism>
<dbReference type="GO" id="GO:0003723">
    <property type="term" value="F:RNA binding"/>
    <property type="evidence" value="ECO:0007669"/>
    <property type="project" value="InterPro"/>
</dbReference>
<dbReference type="HAMAP" id="MF_00216">
    <property type="entry name" value="aIF_1A"/>
    <property type="match status" value="1"/>
</dbReference>
<dbReference type="InterPro" id="IPR006196">
    <property type="entry name" value="RNA-binding_domain_S1_IF1"/>
</dbReference>
<dbReference type="Proteomes" id="UP000030624">
    <property type="component" value="Chromosome"/>
</dbReference>
<dbReference type="HOGENOM" id="CLU_109098_1_2_2"/>
<evidence type="ECO:0000256" key="2">
    <source>
        <dbReference type="ARBA" id="ARBA00022540"/>
    </source>
</evidence>
<sequence>MSEGEEVIRVKLPDKNKREMFGIVTNMLGAGHIKVRCEDGKERLARIPGKMRKRIWIREGDVVIIVPWQFQDERADVIWRYTNPQVEWLESRGYLKF</sequence>
<evidence type="ECO:0000256" key="6">
    <source>
        <dbReference type="RuleBase" id="RU004364"/>
    </source>
</evidence>
<evidence type="ECO:0000256" key="7">
    <source>
        <dbReference type="RuleBase" id="RU004365"/>
    </source>
</evidence>
<gene>
    <name evidence="5" type="primary">eif1a</name>
    <name evidence="9" type="ORF">GACE_1754</name>
</gene>
<protein>
    <recommendedName>
        <fullName evidence="5">Translation initiation factor 1A</fullName>
        <shortName evidence="5">aIF-1A</shortName>
    </recommendedName>
</protein>
<evidence type="ECO:0000256" key="4">
    <source>
        <dbReference type="ARBA" id="ARBA00025502"/>
    </source>
</evidence>
<evidence type="ECO:0000256" key="3">
    <source>
        <dbReference type="ARBA" id="ARBA00022917"/>
    </source>
</evidence>
<dbReference type="PROSITE" id="PS50832">
    <property type="entry name" value="S1_IF1_TYPE"/>
    <property type="match status" value="1"/>
</dbReference>
<dbReference type="InterPro" id="IPR012340">
    <property type="entry name" value="NA-bd_OB-fold"/>
</dbReference>
<dbReference type="NCBIfam" id="NF003084">
    <property type="entry name" value="PRK04012.1-3"/>
    <property type="match status" value="1"/>
</dbReference>
<comment type="similarity">
    <text evidence="1 5 6">Belongs to the eIF-1A family.</text>
</comment>
<evidence type="ECO:0000313" key="10">
    <source>
        <dbReference type="Proteomes" id="UP000030624"/>
    </source>
</evidence>
<dbReference type="Pfam" id="PF01176">
    <property type="entry name" value="eIF-1a"/>
    <property type="match status" value="1"/>
</dbReference>
<dbReference type="CDD" id="cd05793">
    <property type="entry name" value="S1_IF1A"/>
    <property type="match status" value="1"/>
</dbReference>
<proteinExistence type="inferred from homology"/>
<evidence type="ECO:0000256" key="1">
    <source>
        <dbReference type="ARBA" id="ARBA00007392"/>
    </source>
</evidence>
<dbReference type="eggNOG" id="arCOG01179">
    <property type="taxonomic scope" value="Archaea"/>
</dbReference>
<dbReference type="InterPro" id="IPR001253">
    <property type="entry name" value="TIF_eIF-1A"/>
</dbReference>
<dbReference type="InterPro" id="IPR018104">
    <property type="entry name" value="TIF_eIF-1A_CS"/>
</dbReference>
<keyword evidence="3 5" id="KW-0648">Protein biosynthesis</keyword>
<dbReference type="SUPFAM" id="SSF50249">
    <property type="entry name" value="Nucleic acid-binding proteins"/>
    <property type="match status" value="1"/>
</dbReference>
<dbReference type="RefSeq" id="WP_084063708.1">
    <property type="nucleotide sequence ID" value="NZ_CP009552.1"/>
</dbReference>
<dbReference type="SMART" id="SM00652">
    <property type="entry name" value="eIF1a"/>
    <property type="match status" value="1"/>
</dbReference>